<comment type="similarity">
    <text evidence="2">Belongs to the nucleobase:cation symporter-2 (NCS2) (TC 2.A.40) family.</text>
</comment>
<keyword evidence="4 8" id="KW-0812">Transmembrane</keyword>
<gene>
    <name evidence="9" type="ORF">PV09_02806</name>
</gene>
<feature type="compositionally biased region" description="Basic and acidic residues" evidence="7">
    <location>
        <begin position="670"/>
        <end position="692"/>
    </location>
</feature>
<feature type="region of interest" description="Disordered" evidence="7">
    <location>
        <begin position="651"/>
        <end position="695"/>
    </location>
</feature>
<dbReference type="GeneID" id="27310779"/>
<dbReference type="NCBIfam" id="TIGR00801">
    <property type="entry name" value="ncs2"/>
    <property type="match status" value="1"/>
</dbReference>
<keyword evidence="6 8" id="KW-0472">Membrane</keyword>
<feature type="transmembrane region" description="Helical" evidence="8">
    <location>
        <begin position="337"/>
        <end position="354"/>
    </location>
</feature>
<organism evidence="9 10">
    <name type="scientific">Verruconis gallopava</name>
    <dbReference type="NCBI Taxonomy" id="253628"/>
    <lineage>
        <taxon>Eukaryota</taxon>
        <taxon>Fungi</taxon>
        <taxon>Dikarya</taxon>
        <taxon>Ascomycota</taxon>
        <taxon>Pezizomycotina</taxon>
        <taxon>Dothideomycetes</taxon>
        <taxon>Pleosporomycetidae</taxon>
        <taxon>Venturiales</taxon>
        <taxon>Sympoventuriaceae</taxon>
        <taxon>Verruconis</taxon>
    </lineage>
</organism>
<reference evidence="9 10" key="1">
    <citation type="submission" date="2015-01" db="EMBL/GenBank/DDBJ databases">
        <title>The Genome Sequence of Ochroconis gallopava CBS43764.</title>
        <authorList>
            <consortium name="The Broad Institute Genomics Platform"/>
            <person name="Cuomo C."/>
            <person name="de Hoog S."/>
            <person name="Gorbushina A."/>
            <person name="Stielow B."/>
            <person name="Teixiera M."/>
            <person name="Abouelleil A."/>
            <person name="Chapman S.B."/>
            <person name="Priest M."/>
            <person name="Young S.K."/>
            <person name="Wortman J."/>
            <person name="Nusbaum C."/>
            <person name="Birren B."/>
        </authorList>
    </citation>
    <scope>NUCLEOTIDE SEQUENCE [LARGE SCALE GENOMIC DNA]</scope>
    <source>
        <strain evidence="9 10">CBS 43764</strain>
    </source>
</reference>
<dbReference type="OrthoDB" id="1641903at2759"/>
<sequence length="1315" mass="141632">MTEPDVIGPDHHPKNFAYYARSIRRQFFTKDGLVGDYDYAYLFKPNLPFMGSKNVTPPFFGLNDKMPTLLAALLGLQHTLAMLAGVITPALILSGAGGVNLTPDVQQYLVSTSLIVCGILSAIQITRFHILKTPYYVGTGLISVVGTSFAIIPVASGAFSQMYSNGYCPVDANGNQGPCPKAYGALIGTAALCSLVEIALSFLPPKVLQKIFPPIVTGPTVLLIGVDLIGASGFKNWAGGSGLCAESNPPDFFAKCPDITAPHALPWGSAEFIGLGFSVFVTILLLERFGSPIMKSASVIGGLLVGCIIAAACGYFDNSGIKSAPAASFVWVHSFPLSIYGPLVLPTMILYVICACEAIGDITATCDVSNLEVEGELFESRVQGGILADGLNGLLAALMTITPMSTFAQNNGVIALTRCANRKAGYFCCFFLVVMGIFSKFAAALVAIPSPVLGGMTTFLFCAVAVAGMAIIARTPFNRRNRFILTAALSVGFGAILVPNWFSYVFTYKGNNRALMGFFDAIVLVMETGFAVTALLALLLNLTIGEEIEQDAIQLEGRGHPAEVEQRKDTEDGIGFEVLHVIRLQVDFIARKVLHRLDGALREHTWIAFEYSAAQMPFTRRQTRLASASTPAPTSPITQDGTCVGTPVKTPRTTSAGLLSHSVTHRQPRTPKDKSPIKPDDPEMHPQKEHRTSTTPYDEARWLGFFNMGSQTAPAAKTASFTAALTSPTPNKMARTDAAVAPLIGNAISSSDFKFTLRRAPSVELSEEAQKIMAESREEAAKIRAQLAAMPTVPDTEPDQGAGLTPGRKIAKPKAKLGRFSGVHMAVFEKMDSIANHASAWRADPNRNKVATAAVKLSPSKIEIEKPNAPRNLKRSPSKAQLDSPAASASSRTPLKVAVEKSESNPFLAKSPLKFGTISPVPTPEERQAPSAKRVKHVEGDDAGTTRPQQEKPSLSISRQKSSNIVHSKSGLLRPGFSSVMSPTKSSMARMQAFKDIKSATPVPALVRSKTSSNLRQAAQNCTSAIPRSRSMKDLNMVSTPRAASQQLQTTVPSPTPVKTALLPYHSPVKAPEFLASSPISSFSSRRIKSILRTPTRRYTRDPVKIAAGTHLATPPQLNTLYPNVPATEPVIKRVNFTDSTKSKMESDTAINSESSEPEAVTYPDLMSQDGNRRITMSEIPSDTRNFTFRSNQEIAFGSSKSSTIRQVRSSDVSIPPAFQFTGVRDLSSPSKRKLDTLDEASEVSDKENRERDEDHRPMKKARTISDTKSAPVTPVAEKKMLRSNMSHLGRTGGKRTGGLSTARLNMLAKPKRRA</sequence>
<feature type="transmembrane region" description="Helical" evidence="8">
    <location>
        <begin position="182"/>
        <end position="203"/>
    </location>
</feature>
<feature type="transmembrane region" description="Helical" evidence="8">
    <location>
        <begin position="298"/>
        <end position="317"/>
    </location>
</feature>
<evidence type="ECO:0000256" key="2">
    <source>
        <dbReference type="ARBA" id="ARBA00008821"/>
    </source>
</evidence>
<keyword evidence="3" id="KW-0813">Transport</keyword>
<evidence type="ECO:0000256" key="6">
    <source>
        <dbReference type="ARBA" id="ARBA00023136"/>
    </source>
</evidence>
<dbReference type="STRING" id="253628.A0A0D2B542"/>
<feature type="region of interest" description="Disordered" evidence="7">
    <location>
        <begin position="1143"/>
        <end position="1169"/>
    </location>
</feature>
<feature type="transmembrane region" description="Helical" evidence="8">
    <location>
        <begin position="69"/>
        <end position="93"/>
    </location>
</feature>
<keyword evidence="5 8" id="KW-1133">Transmembrane helix</keyword>
<evidence type="ECO:0008006" key="11">
    <source>
        <dbReference type="Google" id="ProtNLM"/>
    </source>
</evidence>
<evidence type="ECO:0000256" key="7">
    <source>
        <dbReference type="SAM" id="MobiDB-lite"/>
    </source>
</evidence>
<evidence type="ECO:0000256" key="3">
    <source>
        <dbReference type="ARBA" id="ARBA00022448"/>
    </source>
</evidence>
<proteinExistence type="inferred from homology"/>
<dbReference type="Proteomes" id="UP000053259">
    <property type="component" value="Unassembled WGS sequence"/>
</dbReference>
<feature type="transmembrane region" description="Helical" evidence="8">
    <location>
        <begin position="424"/>
        <end position="446"/>
    </location>
</feature>
<feature type="region of interest" description="Disordered" evidence="7">
    <location>
        <begin position="1228"/>
        <end position="1315"/>
    </location>
</feature>
<feature type="transmembrane region" description="Helical" evidence="8">
    <location>
        <begin position="452"/>
        <end position="471"/>
    </location>
</feature>
<dbReference type="GO" id="GO:0042907">
    <property type="term" value="F:xanthine transmembrane transporter activity"/>
    <property type="evidence" value="ECO:0007669"/>
    <property type="project" value="TreeGrafter"/>
</dbReference>
<dbReference type="GO" id="GO:0005886">
    <property type="term" value="C:plasma membrane"/>
    <property type="evidence" value="ECO:0007669"/>
    <property type="project" value="TreeGrafter"/>
</dbReference>
<comment type="subcellular location">
    <subcellularLocation>
        <location evidence="1">Membrane</location>
        <topology evidence="1">Multi-pass membrane protein</topology>
    </subcellularLocation>
</comment>
<evidence type="ECO:0000256" key="5">
    <source>
        <dbReference type="ARBA" id="ARBA00022989"/>
    </source>
</evidence>
<dbReference type="RefSeq" id="XP_016216213.1">
    <property type="nucleotide sequence ID" value="XM_016355907.1"/>
</dbReference>
<evidence type="ECO:0000256" key="1">
    <source>
        <dbReference type="ARBA" id="ARBA00004141"/>
    </source>
</evidence>
<name>A0A0D2B542_9PEZI</name>
<dbReference type="VEuPathDB" id="FungiDB:PV09_02806"/>
<dbReference type="EMBL" id="KN847535">
    <property type="protein sequence ID" value="KIW06344.1"/>
    <property type="molecule type" value="Genomic_DNA"/>
</dbReference>
<dbReference type="PANTHER" id="PTHR42810:SF2">
    <property type="entry name" value="PURINE PERMEASE C1399.01C-RELATED"/>
    <property type="match status" value="1"/>
</dbReference>
<dbReference type="GO" id="GO:0000324">
    <property type="term" value="C:fungal-type vacuole"/>
    <property type="evidence" value="ECO:0007669"/>
    <property type="project" value="TreeGrafter"/>
</dbReference>
<dbReference type="InterPro" id="IPR006042">
    <property type="entry name" value="Xan_ur_permease"/>
</dbReference>
<feature type="transmembrane region" description="Helical" evidence="8">
    <location>
        <begin position="135"/>
        <end position="162"/>
    </location>
</feature>
<feature type="compositionally biased region" description="Basic and acidic residues" evidence="7">
    <location>
        <begin position="1244"/>
        <end position="1257"/>
    </location>
</feature>
<evidence type="ECO:0000256" key="8">
    <source>
        <dbReference type="SAM" id="Phobius"/>
    </source>
</evidence>
<feature type="compositionally biased region" description="Polar residues" evidence="7">
    <location>
        <begin position="627"/>
        <end position="641"/>
    </location>
</feature>
<protein>
    <recommendedName>
        <fullName evidence="11">Purine permease</fullName>
    </recommendedName>
</protein>
<feature type="compositionally biased region" description="Polar residues" evidence="7">
    <location>
        <begin position="946"/>
        <end position="965"/>
    </location>
</feature>
<evidence type="ECO:0000313" key="10">
    <source>
        <dbReference type="Proteomes" id="UP000053259"/>
    </source>
</evidence>
<feature type="transmembrane region" description="Helical" evidence="8">
    <location>
        <begin position="267"/>
        <end position="286"/>
    </location>
</feature>
<keyword evidence="10" id="KW-1185">Reference proteome</keyword>
<accession>A0A0D2B542</accession>
<dbReference type="Pfam" id="PF00860">
    <property type="entry name" value="Xan_ur_permease"/>
    <property type="match status" value="1"/>
</dbReference>
<feature type="transmembrane region" description="Helical" evidence="8">
    <location>
        <begin position="215"/>
        <end position="234"/>
    </location>
</feature>
<dbReference type="InterPro" id="IPR006043">
    <property type="entry name" value="NCS2"/>
</dbReference>
<dbReference type="PANTHER" id="PTHR42810">
    <property type="entry name" value="PURINE PERMEASE C1399.01C-RELATED"/>
    <property type="match status" value="1"/>
</dbReference>
<dbReference type="InParanoid" id="A0A0D2B542"/>
<feature type="region of interest" description="Disordered" evidence="7">
    <location>
        <begin position="627"/>
        <end position="646"/>
    </location>
</feature>
<feature type="transmembrane region" description="Helical" evidence="8">
    <location>
        <begin position="483"/>
        <end position="502"/>
    </location>
</feature>
<feature type="transmembrane region" description="Helical" evidence="8">
    <location>
        <begin position="105"/>
        <end position="123"/>
    </location>
</feature>
<feature type="region of interest" description="Disordered" evidence="7">
    <location>
        <begin position="861"/>
        <end position="965"/>
    </location>
</feature>
<evidence type="ECO:0000256" key="4">
    <source>
        <dbReference type="ARBA" id="ARBA00022692"/>
    </source>
</evidence>
<dbReference type="HOGENOM" id="CLU_260355_0_0_1"/>
<evidence type="ECO:0000313" key="9">
    <source>
        <dbReference type="EMBL" id="KIW06344.1"/>
    </source>
</evidence>